<dbReference type="GO" id="GO:0070042">
    <property type="term" value="F:rRNA (uridine-N3-)-methyltransferase activity"/>
    <property type="evidence" value="ECO:0007669"/>
    <property type="project" value="InterPro"/>
</dbReference>
<dbReference type="GO" id="GO:0005737">
    <property type="term" value="C:cytoplasm"/>
    <property type="evidence" value="ECO:0007669"/>
    <property type="project" value="TreeGrafter"/>
</dbReference>
<gene>
    <name evidence="3" type="ORF">CERZMDRAFT_17168</name>
</gene>
<dbReference type="AlphaFoldDB" id="A0A6A6FAH0"/>
<dbReference type="Pfam" id="PF10354">
    <property type="entry name" value="BMT5-like"/>
    <property type="match status" value="1"/>
</dbReference>
<dbReference type="GO" id="GO:0070475">
    <property type="term" value="P:rRNA base methylation"/>
    <property type="evidence" value="ECO:0007669"/>
    <property type="project" value="InterPro"/>
</dbReference>
<feature type="region of interest" description="Disordered" evidence="1">
    <location>
        <begin position="1"/>
        <end position="49"/>
    </location>
</feature>
<evidence type="ECO:0000256" key="1">
    <source>
        <dbReference type="SAM" id="MobiDB-lite"/>
    </source>
</evidence>
<dbReference type="InterPro" id="IPR019446">
    <property type="entry name" value="BMT5-like"/>
</dbReference>
<feature type="compositionally biased region" description="Basic residues" evidence="1">
    <location>
        <begin position="1"/>
        <end position="20"/>
    </location>
</feature>
<evidence type="ECO:0000259" key="2">
    <source>
        <dbReference type="Pfam" id="PF10354"/>
    </source>
</evidence>
<dbReference type="PANTHER" id="PTHR11538:SF26">
    <property type="entry name" value="FERREDOXIN-FOLD ANTICODON-BINDING DOMAIN-CONTAINING PROTEIN 1"/>
    <property type="match status" value="1"/>
</dbReference>
<dbReference type="EMBL" id="ML992681">
    <property type="protein sequence ID" value="KAF2210333.1"/>
    <property type="molecule type" value="Genomic_DNA"/>
</dbReference>
<reference evidence="3" key="1">
    <citation type="journal article" date="2020" name="Stud. Mycol.">
        <title>101 Dothideomycetes genomes: a test case for predicting lifestyles and emergence of pathogens.</title>
        <authorList>
            <person name="Haridas S."/>
            <person name="Albert R."/>
            <person name="Binder M."/>
            <person name="Bloem J."/>
            <person name="Labutti K."/>
            <person name="Salamov A."/>
            <person name="Andreopoulos B."/>
            <person name="Baker S."/>
            <person name="Barry K."/>
            <person name="Bills G."/>
            <person name="Bluhm B."/>
            <person name="Cannon C."/>
            <person name="Castanera R."/>
            <person name="Culley D."/>
            <person name="Daum C."/>
            <person name="Ezra D."/>
            <person name="Gonzalez J."/>
            <person name="Henrissat B."/>
            <person name="Kuo A."/>
            <person name="Liang C."/>
            <person name="Lipzen A."/>
            <person name="Lutzoni F."/>
            <person name="Magnuson J."/>
            <person name="Mondo S."/>
            <person name="Nolan M."/>
            <person name="Ohm R."/>
            <person name="Pangilinan J."/>
            <person name="Park H.-J."/>
            <person name="Ramirez L."/>
            <person name="Alfaro M."/>
            <person name="Sun H."/>
            <person name="Tritt A."/>
            <person name="Yoshinaga Y."/>
            <person name="Zwiers L.-H."/>
            <person name="Turgeon B."/>
            <person name="Goodwin S."/>
            <person name="Spatafora J."/>
            <person name="Crous P."/>
            <person name="Grigoriev I."/>
        </authorList>
    </citation>
    <scope>NUCLEOTIDE SEQUENCE</scope>
    <source>
        <strain evidence="3">SCOH1-5</strain>
    </source>
</reference>
<sequence>MAKNKKCKVHTNHAEHRKPARPPQRKDAVKSKSSPKHPATKPAKQLQQHPTIPFLAEGRILLIGEGDFSFSRSIVAEHGCCDITATCYDSQEALFEKYHPQAASHVQYLEDEGQKVLYSVDATKLDKHKTLAKLVAEEGRFDVVLFNFPHVGGKSTDVNRQVRSNQELLVKFFQAVQGVLAVRKNNGNNDEDGSGTVVVTLFEGEPYTLWNVKDLARHAGLEVARSFKFLAEAYPGYEHKRTLGNIEGGGGWKG</sequence>
<evidence type="ECO:0000313" key="3">
    <source>
        <dbReference type="EMBL" id="KAF2210333.1"/>
    </source>
</evidence>
<feature type="non-terminal residue" evidence="3">
    <location>
        <position position="254"/>
    </location>
</feature>
<evidence type="ECO:0000313" key="4">
    <source>
        <dbReference type="Proteomes" id="UP000799539"/>
    </source>
</evidence>
<feature type="domain" description="25S rRNA (uridine-N(3))-methyltransferase BMT5-like" evidence="2">
    <location>
        <begin position="61"/>
        <end position="241"/>
    </location>
</feature>
<dbReference type="OrthoDB" id="273345at2759"/>
<name>A0A6A6FAH0_9PEZI</name>
<organism evidence="3 4">
    <name type="scientific">Cercospora zeae-maydis SCOH1-5</name>
    <dbReference type="NCBI Taxonomy" id="717836"/>
    <lineage>
        <taxon>Eukaryota</taxon>
        <taxon>Fungi</taxon>
        <taxon>Dikarya</taxon>
        <taxon>Ascomycota</taxon>
        <taxon>Pezizomycotina</taxon>
        <taxon>Dothideomycetes</taxon>
        <taxon>Dothideomycetidae</taxon>
        <taxon>Mycosphaerellales</taxon>
        <taxon>Mycosphaerellaceae</taxon>
        <taxon>Cercospora</taxon>
    </lineage>
</organism>
<proteinExistence type="predicted"/>
<keyword evidence="4" id="KW-1185">Reference proteome</keyword>
<protein>
    <recommendedName>
        <fullName evidence="2">25S rRNA (uridine-N(3))-methyltransferase BMT5-like domain-containing protein</fullName>
    </recommendedName>
</protein>
<dbReference type="Proteomes" id="UP000799539">
    <property type="component" value="Unassembled WGS sequence"/>
</dbReference>
<accession>A0A6A6FAH0</accession>
<dbReference type="PANTHER" id="PTHR11538">
    <property type="entry name" value="PHENYLALANYL-TRNA SYNTHETASE"/>
    <property type="match status" value="1"/>
</dbReference>